<dbReference type="GO" id="GO:0008270">
    <property type="term" value="F:zinc ion binding"/>
    <property type="evidence" value="ECO:0007669"/>
    <property type="project" value="UniProtKB-KW"/>
</dbReference>
<evidence type="ECO:0000256" key="7">
    <source>
        <dbReference type="PROSITE-ProRule" id="PRU00042"/>
    </source>
</evidence>
<evidence type="ECO:0000256" key="6">
    <source>
        <dbReference type="ARBA" id="ARBA00023242"/>
    </source>
</evidence>
<feature type="compositionally biased region" description="Acidic residues" evidence="8">
    <location>
        <begin position="1302"/>
        <end position="1311"/>
    </location>
</feature>
<dbReference type="InterPro" id="IPR036236">
    <property type="entry name" value="Znf_C2H2_sf"/>
</dbReference>
<evidence type="ECO:0000256" key="5">
    <source>
        <dbReference type="ARBA" id="ARBA00022833"/>
    </source>
</evidence>
<sequence>MSDVKQVKVDNWGIYFLQRLKHFFNRTDYCDLTLQFQDNAQLKVHRLVLNSCTEYFEILERTCEMYSDCLVMPDDLQADVVVPIVNFMYTGQLEFKMDLLEKLYQTSLIMNMPVLTKLLNAHRVKPNLYGKRYSRNIEPRVSTPTATPTAQIKKRSFIKAFPNDPQAPAKKKVGTSETLLCSNGAYGLETSLKPVESSQKRNLNKDPKPTRYELPAELDDDNIFDNSFTSLSYESKPLMVHPETTKYYTPKKARIFDEPSNSKKFLSGTTTMDIVECRKITPNDIFEDVAETSLDDSELFLQQNVQEKKDSSQLFDQILIQDSKISIEKKDKKEKSHLDHAKIISEVLKKYPHLVKSNKNIKLKILNNPNSQKKQEPKLLKPKSEVPDFTYETDVVDSQEAARLIAMGADNVKGPWICLICGTPGRALHFTSYYNYRRHLVDVHNEKPVSNMCEYCGLKSPKRNYLVHHLYTKHGVEPPRAFHFPKCNICSYVALTEAFLVKHKMSHSDNHKFRCAICASSFHNSTLLLKHIQKTGHKFSAEKKPSPQCIYCYKMFTRDSNLYAHLKSNHYESAKNDGIIEDSDDEKESKIHVETNRDGTPTKYIEVNVPGSFDNQYDETSYNVQQRSDGNIEIVTKKPPLNLTPISKKKILNAGLSKTSSSGTPQKVKIIQEVVSKSDFIDSSEPVKKQDSIVVLDNNEFFFTENYQTDTEEIITSETSQCEYSTPTHNNSETSKLTLSKPNPTMNQPIQIVVSNEEEYKALLSSNHSIIFDDRVSDKPLTVLATSNSGVGDSINLSNPQSSEMMIIPETFPINISASNTTDNSNIVVVYSHPVSEQNKHFQLITSSQGLNNQFIQSSAIFTQNFETVTTTAPIMAGQIVVNNTTVGNSWQNDLPIATTDMQIIASEVHGDTVTNIPQVEIMQPGLEVPLPQSLPNLDETDISTNNNCLNTNTETIIKSDTGKAIFQNTTLIPVSKLPSLSSLSQSMVMNTPQVGLNIIQSENNIETKEPHVIMENPIPEQSNMIDVQANIDEEPKPEPIFDQPDSIIDQAESVESKEEQGDGVTEPNALENLHQDVESNIIVVSGENTVLPQEPPTNIEEQETVILSAKEETTTDNAKLDISVTCEHIEDTNASQESSNDIAECLPASNDANSHINQQSLITSDLQQNHDIIMEQDDKFDHKATITISKMVTVEPKTLLHHTSTSDTNDIQISEIENTLTEHTLTQNDDLIIDTDEQKQPVLISMEDECIKTDDEETIENIARDIGVVPKMMGVEIMEEKPYENTNKPIIKDIDNLTSEWSDDDGEEGTDSSTKLTQAEDGDKPECILQSNESETNKNIDNIPQEKISSLLNDWEENSQEETNSDSVSAVQTEVIKNTTDIISDKLTAETVEPQEGKKHNDIRKLVSDWDDDVEEENKKEHY</sequence>
<comment type="caution">
    <text evidence="11">The sequence shown here is derived from an EMBL/GenBank/DDBJ whole genome shotgun (WGS) entry which is preliminary data.</text>
</comment>
<dbReference type="Gene3D" id="3.30.710.10">
    <property type="entry name" value="Potassium Channel Kv1.1, Chain A"/>
    <property type="match status" value="1"/>
</dbReference>
<feature type="domain" description="C2H2-type" evidence="10">
    <location>
        <begin position="513"/>
        <end position="545"/>
    </location>
</feature>
<feature type="region of interest" description="Disordered" evidence="8">
    <location>
        <begin position="1299"/>
        <end position="1327"/>
    </location>
</feature>
<keyword evidence="5" id="KW-0862">Zinc</keyword>
<dbReference type="PANTHER" id="PTHR24394">
    <property type="entry name" value="ZINC FINGER PROTEIN"/>
    <property type="match status" value="1"/>
</dbReference>
<dbReference type="Gene3D" id="3.30.160.60">
    <property type="entry name" value="Classic Zinc Finger"/>
    <property type="match status" value="2"/>
</dbReference>
<evidence type="ECO:0000256" key="1">
    <source>
        <dbReference type="ARBA" id="ARBA00004123"/>
    </source>
</evidence>
<evidence type="ECO:0000256" key="2">
    <source>
        <dbReference type="ARBA" id="ARBA00022723"/>
    </source>
</evidence>
<feature type="domain" description="BTB" evidence="9">
    <location>
        <begin position="30"/>
        <end position="97"/>
    </location>
</feature>
<evidence type="ECO:0000256" key="3">
    <source>
        <dbReference type="ARBA" id="ARBA00022737"/>
    </source>
</evidence>
<dbReference type="PANTHER" id="PTHR24394:SF38">
    <property type="entry name" value="CENTROSOME-ASSOCIATED ZINC FINGER PROTEIN CP190"/>
    <property type="match status" value="1"/>
</dbReference>
<dbReference type="InterPro" id="IPR011333">
    <property type="entry name" value="SKP1/BTB/POZ_sf"/>
</dbReference>
<name>A0A9P0X714_PIEBR</name>
<evidence type="ECO:0000313" key="11">
    <source>
        <dbReference type="EMBL" id="CAH4022847.1"/>
    </source>
</evidence>
<dbReference type="InterPro" id="IPR013087">
    <property type="entry name" value="Znf_C2H2_type"/>
</dbReference>
<accession>A0A9P0X714</accession>
<keyword evidence="6" id="KW-0539">Nucleus</keyword>
<organism evidence="11 12">
    <name type="scientific">Pieris brassicae</name>
    <name type="common">White butterfly</name>
    <name type="synonym">Large white butterfly</name>
    <dbReference type="NCBI Taxonomy" id="7116"/>
    <lineage>
        <taxon>Eukaryota</taxon>
        <taxon>Metazoa</taxon>
        <taxon>Ecdysozoa</taxon>
        <taxon>Arthropoda</taxon>
        <taxon>Hexapoda</taxon>
        <taxon>Insecta</taxon>
        <taxon>Pterygota</taxon>
        <taxon>Neoptera</taxon>
        <taxon>Endopterygota</taxon>
        <taxon>Lepidoptera</taxon>
        <taxon>Glossata</taxon>
        <taxon>Ditrysia</taxon>
        <taxon>Papilionoidea</taxon>
        <taxon>Pieridae</taxon>
        <taxon>Pierinae</taxon>
        <taxon>Pieris</taxon>
    </lineage>
</organism>
<dbReference type="SMART" id="SM00225">
    <property type="entry name" value="BTB"/>
    <property type="match status" value="1"/>
</dbReference>
<dbReference type="PROSITE" id="PS50157">
    <property type="entry name" value="ZINC_FINGER_C2H2_2"/>
    <property type="match status" value="2"/>
</dbReference>
<gene>
    <name evidence="11" type="ORF">PIBRA_LOCUS4058</name>
</gene>
<evidence type="ECO:0000256" key="4">
    <source>
        <dbReference type="ARBA" id="ARBA00022771"/>
    </source>
</evidence>
<dbReference type="SUPFAM" id="SSF57667">
    <property type="entry name" value="beta-beta-alpha zinc fingers"/>
    <property type="match status" value="1"/>
</dbReference>
<feature type="compositionally biased region" description="Basic and acidic residues" evidence="8">
    <location>
        <begin position="1396"/>
        <end position="1409"/>
    </location>
</feature>
<dbReference type="PROSITE" id="PS50097">
    <property type="entry name" value="BTB"/>
    <property type="match status" value="1"/>
</dbReference>
<dbReference type="Proteomes" id="UP001152562">
    <property type="component" value="Unassembled WGS sequence"/>
</dbReference>
<evidence type="ECO:0000256" key="8">
    <source>
        <dbReference type="SAM" id="MobiDB-lite"/>
    </source>
</evidence>
<evidence type="ECO:0000259" key="9">
    <source>
        <dbReference type="PROSITE" id="PS50097"/>
    </source>
</evidence>
<keyword evidence="4 7" id="KW-0863">Zinc-finger</keyword>
<feature type="region of interest" description="Disordered" evidence="8">
    <location>
        <begin position="721"/>
        <end position="744"/>
    </location>
</feature>
<dbReference type="SMART" id="SM00355">
    <property type="entry name" value="ZnF_C2H2"/>
    <property type="match status" value="5"/>
</dbReference>
<proteinExistence type="predicted"/>
<dbReference type="InterPro" id="IPR000210">
    <property type="entry name" value="BTB/POZ_dom"/>
</dbReference>
<feature type="region of interest" description="Disordered" evidence="8">
    <location>
        <begin position="1389"/>
        <end position="1424"/>
    </location>
</feature>
<evidence type="ECO:0000313" key="12">
    <source>
        <dbReference type="Proteomes" id="UP001152562"/>
    </source>
</evidence>
<dbReference type="Pfam" id="PF00651">
    <property type="entry name" value="BTB"/>
    <property type="match status" value="1"/>
</dbReference>
<protein>
    <recommendedName>
        <fullName evidence="13">Centrosome-associated zinc finger protein CP190</fullName>
    </recommendedName>
</protein>
<feature type="domain" description="C2H2-type" evidence="10">
    <location>
        <begin position="547"/>
        <end position="575"/>
    </location>
</feature>
<reference evidence="11" key="1">
    <citation type="submission" date="2022-05" db="EMBL/GenBank/DDBJ databases">
        <authorList>
            <person name="Okamura Y."/>
        </authorList>
    </citation>
    <scope>NUCLEOTIDE SEQUENCE</scope>
</reference>
<comment type="subcellular location">
    <subcellularLocation>
        <location evidence="1">Nucleus</location>
    </subcellularLocation>
</comment>
<dbReference type="PROSITE" id="PS00028">
    <property type="entry name" value="ZINC_FINGER_C2H2_1"/>
    <property type="match status" value="2"/>
</dbReference>
<dbReference type="GO" id="GO:0005634">
    <property type="term" value="C:nucleus"/>
    <property type="evidence" value="ECO:0007669"/>
    <property type="project" value="UniProtKB-SubCell"/>
</dbReference>
<evidence type="ECO:0000259" key="10">
    <source>
        <dbReference type="PROSITE" id="PS50157"/>
    </source>
</evidence>
<dbReference type="SUPFAM" id="SSF54695">
    <property type="entry name" value="POZ domain"/>
    <property type="match status" value="1"/>
</dbReference>
<feature type="region of interest" description="Disordered" evidence="8">
    <location>
        <begin position="192"/>
        <end position="212"/>
    </location>
</feature>
<keyword evidence="2" id="KW-0479">Metal-binding</keyword>
<dbReference type="GO" id="GO:0000981">
    <property type="term" value="F:DNA-binding transcription factor activity, RNA polymerase II-specific"/>
    <property type="evidence" value="ECO:0007669"/>
    <property type="project" value="TreeGrafter"/>
</dbReference>
<dbReference type="EMBL" id="CALOZG010000004">
    <property type="protein sequence ID" value="CAH4022847.1"/>
    <property type="molecule type" value="Genomic_DNA"/>
</dbReference>
<keyword evidence="3" id="KW-0677">Repeat</keyword>
<keyword evidence="12" id="KW-1185">Reference proteome</keyword>
<evidence type="ECO:0008006" key="13">
    <source>
        <dbReference type="Google" id="ProtNLM"/>
    </source>
</evidence>